<gene>
    <name evidence="1" type="ORF">BTCBT_002328</name>
</gene>
<name>A0AAN4KQL7_BACTU</name>
<dbReference type="EMBL" id="ARXZ02000004">
    <property type="protein sequence ID" value="ERI00773.1"/>
    <property type="molecule type" value="Genomic_DNA"/>
</dbReference>
<evidence type="ECO:0000313" key="2">
    <source>
        <dbReference type="Proteomes" id="UP000013487"/>
    </source>
</evidence>
<comment type="caution">
    <text evidence="1">The sequence shown here is derived from an EMBL/GenBank/DDBJ whole genome shotgun (WGS) entry which is preliminary data.</text>
</comment>
<dbReference type="RefSeq" id="WP_000340222.1">
    <property type="nucleotide sequence ID" value="NZ_ARXZ02000004.1"/>
</dbReference>
<dbReference type="AlphaFoldDB" id="A0AAN4KQL7"/>
<organism evidence="1 2">
    <name type="scientific">Bacillus thuringiensis T01-328</name>
    <dbReference type="NCBI Taxonomy" id="1324966"/>
    <lineage>
        <taxon>Bacteria</taxon>
        <taxon>Bacillati</taxon>
        <taxon>Bacillota</taxon>
        <taxon>Bacilli</taxon>
        <taxon>Bacillales</taxon>
        <taxon>Bacillaceae</taxon>
        <taxon>Bacillus</taxon>
        <taxon>Bacillus cereus group</taxon>
    </lineage>
</organism>
<evidence type="ECO:0000313" key="1">
    <source>
        <dbReference type="EMBL" id="ERI00773.1"/>
    </source>
</evidence>
<proteinExistence type="predicted"/>
<sequence length="48" mass="5659">MDATYIIKEIYLTKKMEDTSLSEKERKLARNELKALQKSLKKKEVNSN</sequence>
<accession>A0AAN4KQL7</accession>
<reference evidence="1 2" key="1">
    <citation type="journal article" date="2013" name="Genome Announc.">
        <title>Draft Genome Sequence of Bacillus thuringiensis var. thuringiensis Strain T01-328, a Brazilian Isolate That Produces a Soluble Pesticide Protein, Cry1Ia.</title>
        <authorList>
            <person name="Varani A.M."/>
            <person name="Lemos M.V."/>
            <person name="Fernandes C.C."/>
            <person name="Lemos E.G."/>
            <person name="Alves E.C."/>
            <person name="Desiderio J.A."/>
        </authorList>
    </citation>
    <scope>NUCLEOTIDE SEQUENCE [LARGE SCALE GENOMIC DNA]</scope>
    <source>
        <strain evidence="1 2">T01-328</strain>
    </source>
</reference>
<dbReference type="Proteomes" id="UP000013487">
    <property type="component" value="Unassembled WGS sequence"/>
</dbReference>
<protein>
    <submittedName>
        <fullName evidence="1">Uncharacterized protein</fullName>
    </submittedName>
</protein>